<dbReference type="FunFam" id="3.30.160.60:FF:002343">
    <property type="entry name" value="Zinc finger protein 33A"/>
    <property type="match status" value="1"/>
</dbReference>
<keyword evidence="3 5" id="KW-0863">Zinc-finger</keyword>
<dbReference type="InterPro" id="IPR050329">
    <property type="entry name" value="GLI_C2H2-zinc-finger"/>
</dbReference>
<keyword evidence="4" id="KW-0862">Zinc</keyword>
<dbReference type="InterPro" id="IPR036236">
    <property type="entry name" value="Znf_C2H2_sf"/>
</dbReference>
<feature type="region of interest" description="Disordered" evidence="6">
    <location>
        <begin position="149"/>
        <end position="221"/>
    </location>
</feature>
<dbReference type="OrthoDB" id="6671661at2759"/>
<feature type="compositionally biased region" description="Basic and acidic residues" evidence="6">
    <location>
        <begin position="200"/>
        <end position="212"/>
    </location>
</feature>
<dbReference type="Gene3D" id="3.30.160.60">
    <property type="entry name" value="Classic Zinc Finger"/>
    <property type="match status" value="6"/>
</dbReference>
<evidence type="ECO:0000313" key="9">
    <source>
        <dbReference type="Proteomes" id="UP000759131"/>
    </source>
</evidence>
<feature type="region of interest" description="Disordered" evidence="6">
    <location>
        <begin position="464"/>
        <end position="484"/>
    </location>
</feature>
<dbReference type="GO" id="GO:0000978">
    <property type="term" value="F:RNA polymerase II cis-regulatory region sequence-specific DNA binding"/>
    <property type="evidence" value="ECO:0007669"/>
    <property type="project" value="TreeGrafter"/>
</dbReference>
<dbReference type="GO" id="GO:0000981">
    <property type="term" value="F:DNA-binding transcription factor activity, RNA polymerase II-specific"/>
    <property type="evidence" value="ECO:0007669"/>
    <property type="project" value="TreeGrafter"/>
</dbReference>
<dbReference type="GO" id="GO:0005634">
    <property type="term" value="C:nucleus"/>
    <property type="evidence" value="ECO:0007669"/>
    <property type="project" value="UniProtKB-ARBA"/>
</dbReference>
<name>A0A7R9PUT0_9ACAR</name>
<evidence type="ECO:0000259" key="7">
    <source>
        <dbReference type="PROSITE" id="PS50157"/>
    </source>
</evidence>
<dbReference type="SUPFAM" id="SSF57667">
    <property type="entry name" value="beta-beta-alpha zinc fingers"/>
    <property type="match status" value="3"/>
</dbReference>
<feature type="region of interest" description="Disordered" evidence="6">
    <location>
        <begin position="827"/>
        <end position="860"/>
    </location>
</feature>
<dbReference type="SMART" id="SM00355">
    <property type="entry name" value="ZnF_C2H2"/>
    <property type="match status" value="12"/>
</dbReference>
<dbReference type="EMBL" id="OC855206">
    <property type="protein sequence ID" value="CAD7621488.1"/>
    <property type="molecule type" value="Genomic_DNA"/>
</dbReference>
<feature type="domain" description="C2H2-type" evidence="7">
    <location>
        <begin position="803"/>
        <end position="833"/>
    </location>
</feature>
<dbReference type="PANTHER" id="PTHR19818">
    <property type="entry name" value="ZINC FINGER PROTEIN ZIC AND GLI"/>
    <property type="match status" value="1"/>
</dbReference>
<evidence type="ECO:0000256" key="3">
    <source>
        <dbReference type="ARBA" id="ARBA00022771"/>
    </source>
</evidence>
<evidence type="ECO:0000313" key="8">
    <source>
        <dbReference type="EMBL" id="CAD7621488.1"/>
    </source>
</evidence>
<feature type="compositionally biased region" description="Basic and acidic residues" evidence="6">
    <location>
        <begin position="149"/>
        <end position="158"/>
    </location>
</feature>
<feature type="compositionally biased region" description="Low complexity" evidence="6">
    <location>
        <begin position="159"/>
        <end position="169"/>
    </location>
</feature>
<sequence>MAKTMASRHTLNTLEVRLNDIWISCQKEMLEMRDKMTQMSDCLQKSDLIIDEMTKMNETLVNILEENRRNGSKSPNLHKLYTEFTGLEESVDRQKDNLRALKKCLNANNGHNVMDLIHSWRRVVETREECIQTVNNVFEVIPKREPIEETIGEQHDNNDNSNDVVSGDDYQPVDENMETMDDRSDAVSDSGSEYSQEVSVKNEDSDSDYEAKPKRKSKTSPIKRRSKFFDVTAEEMDQLIRPEHKRTDYYLCAESGCLFTTADRFRFYNHLKRHATHALTPEGMQRLERMDDALLPMTDHKLKAFVCNWPKCKYRSQNKTLFHQHYYRHQNGTRPTVYRAREVVSDQMDKDFETNSQVVADDSQMDALILPEHIRGDKYFCNEIMCGFSTEDKERFYNHLRRHQTPGMTRDNFRRLERRDDATMPLLDRKTRTYTCDRPDCGHTSKSKPNFFKHVLSHIDPLDPEEAKERHRERKRATSRAYRNRKRARLDQMMAETMPDLIKPEHLVDGQTYVCDHILCAFKTPNRERFYSHMKRHETPGLSKKAFRQLERMDDLTLPLWDSTDNIYVCNRQDCGYRSTFKSEFYKHVTKHSDPNYTPDSKPGPKPRESANLIDKQKRYLELINERIGKYLVDNEYVCDQNDCDYKAANKKKFYSHWLQHNPSYRARKPLAEQFDLSLERPFICDWPECGFAFKRVNHLSAHKDRHMNIKRLECGWPGCDYRSNSGHHVREHRRTHTKEKPRACTWPGCEYRANSQWGMTAHMRKHTGEKPYECPFPECGFRTSQNCILTTHKRRHTGEKPYVCTEIGCGKQFSSASGLFIHRKSYHKSMSSPTKRGRKPKQSPQKADDVSNDCNTSDE</sequence>
<dbReference type="FunFam" id="3.30.160.60:FF:000446">
    <property type="entry name" value="Zinc finger protein"/>
    <property type="match status" value="1"/>
</dbReference>
<evidence type="ECO:0000256" key="2">
    <source>
        <dbReference type="ARBA" id="ARBA00022737"/>
    </source>
</evidence>
<evidence type="ECO:0000256" key="5">
    <source>
        <dbReference type="PROSITE-ProRule" id="PRU00042"/>
    </source>
</evidence>
<feature type="domain" description="C2H2-type" evidence="7">
    <location>
        <begin position="743"/>
        <end position="772"/>
    </location>
</feature>
<feature type="domain" description="C2H2-type" evidence="7">
    <location>
        <begin position="773"/>
        <end position="802"/>
    </location>
</feature>
<dbReference type="GO" id="GO:0045944">
    <property type="term" value="P:positive regulation of transcription by RNA polymerase II"/>
    <property type="evidence" value="ECO:0007669"/>
    <property type="project" value="UniProtKB-ARBA"/>
</dbReference>
<keyword evidence="1" id="KW-0479">Metal-binding</keyword>
<dbReference type="PANTHER" id="PTHR19818:SF139">
    <property type="entry name" value="PAIR-RULE PROTEIN ODD-PAIRED"/>
    <property type="match status" value="1"/>
</dbReference>
<feature type="domain" description="C2H2-type" evidence="7">
    <location>
        <begin position="683"/>
        <end position="712"/>
    </location>
</feature>
<dbReference type="EMBL" id="CAJPIZ010000631">
    <property type="protein sequence ID" value="CAG2101918.1"/>
    <property type="molecule type" value="Genomic_DNA"/>
</dbReference>
<organism evidence="8">
    <name type="scientific">Medioppia subpectinata</name>
    <dbReference type="NCBI Taxonomy" id="1979941"/>
    <lineage>
        <taxon>Eukaryota</taxon>
        <taxon>Metazoa</taxon>
        <taxon>Ecdysozoa</taxon>
        <taxon>Arthropoda</taxon>
        <taxon>Chelicerata</taxon>
        <taxon>Arachnida</taxon>
        <taxon>Acari</taxon>
        <taxon>Acariformes</taxon>
        <taxon>Sarcoptiformes</taxon>
        <taxon>Oribatida</taxon>
        <taxon>Brachypylina</taxon>
        <taxon>Oppioidea</taxon>
        <taxon>Oppiidae</taxon>
        <taxon>Medioppia</taxon>
    </lineage>
</organism>
<gene>
    <name evidence="8" type="ORF">OSB1V03_LOCUS1959</name>
</gene>
<reference evidence="8" key="1">
    <citation type="submission" date="2020-11" db="EMBL/GenBank/DDBJ databases">
        <authorList>
            <person name="Tran Van P."/>
        </authorList>
    </citation>
    <scope>NUCLEOTIDE SEQUENCE</scope>
</reference>
<feature type="region of interest" description="Disordered" evidence="6">
    <location>
        <begin position="591"/>
        <end position="610"/>
    </location>
</feature>
<dbReference type="InterPro" id="IPR013087">
    <property type="entry name" value="Znf_C2H2_type"/>
</dbReference>
<dbReference type="Proteomes" id="UP000759131">
    <property type="component" value="Unassembled WGS sequence"/>
</dbReference>
<dbReference type="AlphaFoldDB" id="A0A7R9PUT0"/>
<feature type="domain" description="C2H2-type" evidence="7">
    <location>
        <begin position="713"/>
        <end position="742"/>
    </location>
</feature>
<feature type="compositionally biased region" description="Polar residues" evidence="6">
    <location>
        <begin position="187"/>
        <end position="199"/>
    </location>
</feature>
<dbReference type="PROSITE" id="PS00028">
    <property type="entry name" value="ZINC_FINGER_C2H2_1"/>
    <property type="match status" value="2"/>
</dbReference>
<evidence type="ECO:0000256" key="4">
    <source>
        <dbReference type="ARBA" id="ARBA00022833"/>
    </source>
</evidence>
<keyword evidence="9" id="KW-1185">Reference proteome</keyword>
<dbReference type="PROSITE" id="PS50157">
    <property type="entry name" value="ZINC_FINGER_C2H2_2"/>
    <property type="match status" value="5"/>
</dbReference>
<protein>
    <recommendedName>
        <fullName evidence="7">C2H2-type domain-containing protein</fullName>
    </recommendedName>
</protein>
<accession>A0A7R9PUT0</accession>
<evidence type="ECO:0000256" key="6">
    <source>
        <dbReference type="SAM" id="MobiDB-lite"/>
    </source>
</evidence>
<keyword evidence="2" id="KW-0677">Repeat</keyword>
<evidence type="ECO:0000256" key="1">
    <source>
        <dbReference type="ARBA" id="ARBA00022723"/>
    </source>
</evidence>
<dbReference type="Pfam" id="PF00096">
    <property type="entry name" value="zf-C2H2"/>
    <property type="match status" value="1"/>
</dbReference>
<proteinExistence type="predicted"/>
<feature type="compositionally biased region" description="Basic residues" evidence="6">
    <location>
        <begin position="471"/>
        <end position="484"/>
    </location>
</feature>
<dbReference type="GO" id="GO:0008270">
    <property type="term" value="F:zinc ion binding"/>
    <property type="evidence" value="ECO:0007669"/>
    <property type="project" value="UniProtKB-KW"/>
</dbReference>